<protein>
    <submittedName>
        <fullName evidence="1">TniB protein</fullName>
    </submittedName>
</protein>
<dbReference type="Pfam" id="PF05621">
    <property type="entry name" value="TniB"/>
    <property type="match status" value="1"/>
</dbReference>
<evidence type="ECO:0000313" key="2">
    <source>
        <dbReference type="Proteomes" id="UP000199074"/>
    </source>
</evidence>
<dbReference type="InterPro" id="IPR008868">
    <property type="entry name" value="TniB"/>
</dbReference>
<name>A0A1I7NAT0_9HYPH</name>
<sequence>MTTLLSTLGNGPIDKVGRAFIQLSTSERIIDCLQTALRLHGTGHFGKIHAILGTSHVGKSTAIDFWMKQTAKAYGGVTENLSRDESRIEAAANVSYVTLHDRGQRIHPVVRIQIVGNPTFKALGDDTLRGLVRGRAPVWKNGGDLASLLATHLTAFQTKVVIYEDIQELAKVKGARKNEAVVLLRNLCKVVRVEVVVVGTEGTLEVLQSENETRKLVATNVTIRPFSRPDFKNEKPGEFVTFLTKLRTQLPNPKLSPIDEEKLADMLWRYSKGVIGDIKHLMLAATDTALQSGISGIDRTALRKHLELKKSLFGKANPFYLPGDE</sequence>
<reference evidence="1 2" key="1">
    <citation type="submission" date="2016-10" db="EMBL/GenBank/DDBJ databases">
        <authorList>
            <person name="de Groot N.N."/>
        </authorList>
    </citation>
    <scope>NUCLEOTIDE SEQUENCE [LARGE SCALE GENOMIC DNA]</scope>
    <source>
        <strain evidence="1 2">IPL20</strain>
    </source>
</reference>
<dbReference type="Proteomes" id="UP000199074">
    <property type="component" value="Unassembled WGS sequence"/>
</dbReference>
<dbReference type="OrthoDB" id="8370580at2"/>
<evidence type="ECO:0000313" key="1">
    <source>
        <dbReference type="EMBL" id="SFV31731.1"/>
    </source>
</evidence>
<proteinExistence type="predicted"/>
<dbReference type="AlphaFoldDB" id="A0A1I7NAT0"/>
<keyword evidence="2" id="KW-1185">Reference proteome</keyword>
<organism evidence="1 2">
    <name type="scientific">Devosia crocina</name>
    <dbReference type="NCBI Taxonomy" id="429728"/>
    <lineage>
        <taxon>Bacteria</taxon>
        <taxon>Pseudomonadati</taxon>
        <taxon>Pseudomonadota</taxon>
        <taxon>Alphaproteobacteria</taxon>
        <taxon>Hyphomicrobiales</taxon>
        <taxon>Devosiaceae</taxon>
        <taxon>Devosia</taxon>
    </lineage>
</organism>
<dbReference type="RefSeq" id="WP_092422794.1">
    <property type="nucleotide sequence ID" value="NZ_FPCK01000001.1"/>
</dbReference>
<dbReference type="EMBL" id="FPCK01000001">
    <property type="protein sequence ID" value="SFV31731.1"/>
    <property type="molecule type" value="Genomic_DNA"/>
</dbReference>
<dbReference type="STRING" id="429728.SAMN05216456_1439"/>
<accession>A0A1I7NAT0</accession>
<gene>
    <name evidence="1" type="ORF">SAMN05216456_1439</name>
</gene>